<dbReference type="OrthoDB" id="5144898at2"/>
<keyword evidence="2" id="KW-1185">Reference proteome</keyword>
<reference evidence="1 2" key="1">
    <citation type="submission" date="2018-11" db="EMBL/GenBank/DDBJ databases">
        <title>The genome draft of YIM 96095.</title>
        <authorList>
            <person name="Tang S.-K."/>
            <person name="Chunyu W.-X."/>
            <person name="Feng Y.-Z."/>
        </authorList>
    </citation>
    <scope>NUCLEOTIDE SEQUENCE [LARGE SCALE GENOMIC DNA]</scope>
    <source>
        <strain evidence="1 2">YIM 96095</strain>
    </source>
</reference>
<evidence type="ECO:0000313" key="1">
    <source>
        <dbReference type="EMBL" id="RNL86111.1"/>
    </source>
</evidence>
<evidence type="ECO:0000313" key="2">
    <source>
        <dbReference type="Proteomes" id="UP000269198"/>
    </source>
</evidence>
<dbReference type="Proteomes" id="UP000269198">
    <property type="component" value="Unassembled WGS sequence"/>
</dbReference>
<dbReference type="EMBL" id="RJMB01000004">
    <property type="protein sequence ID" value="RNL86111.1"/>
    <property type="molecule type" value="Genomic_DNA"/>
</dbReference>
<sequence>MRWLRDRVLPREVRQRLRLARGERVLAHAPSAEGTVVATTRALHLADGHAVPWQHIDRARWGDGGLYFTEEGTGEWFVAIEAPRRLAETIHERVTSTIVVSRHVPLDEHSTGEASDTAEERGFRLVARRPPGGSEISWRIHVDEGVDPDDPRLAERAPAALATLREQMGV</sequence>
<proteinExistence type="predicted"/>
<dbReference type="RefSeq" id="WP_123200305.1">
    <property type="nucleotide sequence ID" value="NZ_RJMB01000004.1"/>
</dbReference>
<comment type="caution">
    <text evidence="1">The sequence shown here is derived from an EMBL/GenBank/DDBJ whole genome shotgun (WGS) entry which is preliminary data.</text>
</comment>
<name>A0A3N0EE72_9ACTN</name>
<organism evidence="1 2">
    <name type="scientific">Halostreptopolyspora alba</name>
    <dbReference type="NCBI Taxonomy" id="2487137"/>
    <lineage>
        <taxon>Bacteria</taxon>
        <taxon>Bacillati</taxon>
        <taxon>Actinomycetota</taxon>
        <taxon>Actinomycetes</taxon>
        <taxon>Streptosporangiales</taxon>
        <taxon>Nocardiopsidaceae</taxon>
        <taxon>Halostreptopolyspora</taxon>
    </lineage>
</organism>
<accession>A0A3N0EE72</accession>
<protein>
    <submittedName>
        <fullName evidence="1">Uncharacterized protein</fullName>
    </submittedName>
</protein>
<gene>
    <name evidence="1" type="ORF">EFW17_06160</name>
</gene>
<dbReference type="AlphaFoldDB" id="A0A3N0EE72"/>